<dbReference type="OrthoDB" id="2161379at2759"/>
<dbReference type="InterPro" id="IPR019775">
    <property type="entry name" value="WD40_repeat_CS"/>
</dbReference>
<keyword evidence="1 3" id="KW-0853">WD repeat</keyword>
<dbReference type="PANTHER" id="PTHR45296">
    <property type="entry name" value="TRANSDUCIN/WD40 REPEAT-LIKE SUPERFAMILY PROTEIN"/>
    <property type="match status" value="1"/>
</dbReference>
<dbReference type="PROSITE" id="PS50082">
    <property type="entry name" value="WD_REPEATS_2"/>
    <property type="match status" value="2"/>
</dbReference>
<feature type="repeat" description="WD" evidence="3">
    <location>
        <begin position="10"/>
        <end position="55"/>
    </location>
</feature>
<dbReference type="Proteomes" id="UP000253551">
    <property type="component" value="Unassembled WGS sequence"/>
</dbReference>
<keyword evidence="2" id="KW-0677">Repeat</keyword>
<dbReference type="PRINTS" id="PR00320">
    <property type="entry name" value="GPROTEINBRPT"/>
</dbReference>
<dbReference type="PROSITE" id="PS50294">
    <property type="entry name" value="WD_REPEATS_REGION"/>
    <property type="match status" value="2"/>
</dbReference>
<proteinExistence type="predicted"/>
<keyword evidence="5" id="KW-1185">Reference proteome</keyword>
<comment type="caution">
    <text evidence="4">The sequence shown here is derived from an EMBL/GenBank/DDBJ whole genome shotgun (WGS) entry which is preliminary data.</text>
</comment>
<dbReference type="PANTHER" id="PTHR45296:SF1">
    <property type="entry name" value="TRANSDUCIN_WD40 REPEAT-LIKE SUPERFAMILY PROTEIN"/>
    <property type="match status" value="1"/>
</dbReference>
<accession>A0A367KT95</accession>
<dbReference type="InterPro" id="IPR001680">
    <property type="entry name" value="WD40_rpt"/>
</dbReference>
<dbReference type="SMART" id="SM00320">
    <property type="entry name" value="WD40"/>
    <property type="match status" value="6"/>
</dbReference>
<protein>
    <submittedName>
        <fullName evidence="4">WD repeat-containing protein 53</fullName>
    </submittedName>
</protein>
<evidence type="ECO:0000256" key="3">
    <source>
        <dbReference type="PROSITE-ProRule" id="PRU00221"/>
    </source>
</evidence>
<dbReference type="Gene3D" id="2.130.10.10">
    <property type="entry name" value="YVTN repeat-like/Quinoprotein amine dehydrogenase"/>
    <property type="match status" value="3"/>
</dbReference>
<dbReference type="SUPFAM" id="SSF50978">
    <property type="entry name" value="WD40 repeat-like"/>
    <property type="match status" value="1"/>
</dbReference>
<dbReference type="AlphaFoldDB" id="A0A367KT95"/>
<evidence type="ECO:0000313" key="4">
    <source>
        <dbReference type="EMBL" id="RCI05367.1"/>
    </source>
</evidence>
<dbReference type="InterPro" id="IPR036322">
    <property type="entry name" value="WD40_repeat_dom_sf"/>
</dbReference>
<dbReference type="PROSITE" id="PS00678">
    <property type="entry name" value="WD_REPEATS_1"/>
    <property type="match status" value="2"/>
</dbReference>
<feature type="repeat" description="WD" evidence="3">
    <location>
        <begin position="248"/>
        <end position="282"/>
    </location>
</feature>
<dbReference type="STRING" id="4846.A0A367KT95"/>
<sequence>MDNIQPLSQLQGHKAPVITAEYAKNTILGNHVLASGSEDKTCRLWDLQSNKVIKGLSGFHEPVTSIKFATKSSMPYMYLSSGTKVYTFDLRNQGMLLTEPIHTYEFSQDEINQIDVHENNQFLATADDEGSIQIIDLNTHKIHKKTSKKHSNICMTVKFRPKKPWEVWSGGMDSKVYNWDFSRGLPTHIYDMSQKEASAKQMFNPPFVHTMAISPDGTWIAAGLGDTSIQLISPPSKKQKTQIEKRLEDGHNTMVNCLSFLTHEQLLSGSTNGRVTLWNITSLDKQVFQLDHSMGKLNSLQAWMHDRIEFAAAGTSIHHAGALNIYTIKA</sequence>
<name>A0A367KT95_RHIST</name>
<evidence type="ECO:0000256" key="2">
    <source>
        <dbReference type="ARBA" id="ARBA00022737"/>
    </source>
</evidence>
<evidence type="ECO:0000256" key="1">
    <source>
        <dbReference type="ARBA" id="ARBA00022574"/>
    </source>
</evidence>
<dbReference type="EMBL" id="PJQM01000407">
    <property type="protein sequence ID" value="RCI05367.1"/>
    <property type="molecule type" value="Genomic_DNA"/>
</dbReference>
<gene>
    <name evidence="4" type="primary">WDR53</name>
    <name evidence="4" type="ORF">CU098_012683</name>
</gene>
<dbReference type="InterPro" id="IPR015943">
    <property type="entry name" value="WD40/YVTN_repeat-like_dom_sf"/>
</dbReference>
<dbReference type="InterPro" id="IPR020472">
    <property type="entry name" value="WD40_PAC1"/>
</dbReference>
<organism evidence="4 5">
    <name type="scientific">Rhizopus stolonifer</name>
    <name type="common">Rhizopus nigricans</name>
    <dbReference type="NCBI Taxonomy" id="4846"/>
    <lineage>
        <taxon>Eukaryota</taxon>
        <taxon>Fungi</taxon>
        <taxon>Fungi incertae sedis</taxon>
        <taxon>Mucoromycota</taxon>
        <taxon>Mucoromycotina</taxon>
        <taxon>Mucoromycetes</taxon>
        <taxon>Mucorales</taxon>
        <taxon>Mucorineae</taxon>
        <taxon>Rhizopodaceae</taxon>
        <taxon>Rhizopus</taxon>
    </lineage>
</organism>
<evidence type="ECO:0000313" key="5">
    <source>
        <dbReference type="Proteomes" id="UP000253551"/>
    </source>
</evidence>
<dbReference type="Pfam" id="PF00400">
    <property type="entry name" value="WD40"/>
    <property type="match status" value="4"/>
</dbReference>
<reference evidence="4 5" key="1">
    <citation type="journal article" date="2018" name="G3 (Bethesda)">
        <title>Phylogenetic and Phylogenomic Definition of Rhizopus Species.</title>
        <authorList>
            <person name="Gryganskyi A.P."/>
            <person name="Golan J."/>
            <person name="Dolatabadi S."/>
            <person name="Mondo S."/>
            <person name="Robb S."/>
            <person name="Idnurm A."/>
            <person name="Muszewska A."/>
            <person name="Steczkiewicz K."/>
            <person name="Masonjones S."/>
            <person name="Liao H.L."/>
            <person name="Gajdeczka M.T."/>
            <person name="Anike F."/>
            <person name="Vuek A."/>
            <person name="Anishchenko I.M."/>
            <person name="Voigt K."/>
            <person name="de Hoog G.S."/>
            <person name="Smith M.E."/>
            <person name="Heitman J."/>
            <person name="Vilgalys R."/>
            <person name="Stajich J.E."/>
        </authorList>
    </citation>
    <scope>NUCLEOTIDE SEQUENCE [LARGE SCALE GENOMIC DNA]</scope>
    <source>
        <strain evidence="4 5">LSU 92-RS-03</strain>
    </source>
</reference>